<keyword evidence="1" id="KW-0175">Coiled coil</keyword>
<evidence type="ECO:0000313" key="3">
    <source>
        <dbReference type="Proteomes" id="UP001501584"/>
    </source>
</evidence>
<dbReference type="Proteomes" id="UP001501584">
    <property type="component" value="Unassembled WGS sequence"/>
</dbReference>
<organism evidence="2 3">
    <name type="scientific">Glycomyces rutgersensis</name>
    <dbReference type="NCBI Taxonomy" id="58115"/>
    <lineage>
        <taxon>Bacteria</taxon>
        <taxon>Bacillati</taxon>
        <taxon>Actinomycetota</taxon>
        <taxon>Actinomycetes</taxon>
        <taxon>Glycomycetales</taxon>
        <taxon>Glycomycetaceae</taxon>
        <taxon>Glycomyces</taxon>
    </lineage>
</organism>
<comment type="caution">
    <text evidence="2">The sequence shown here is derived from an EMBL/GenBank/DDBJ whole genome shotgun (WGS) entry which is preliminary data.</text>
</comment>
<protein>
    <recommendedName>
        <fullName evidence="4">XRE family transcriptional regulator</fullName>
    </recommendedName>
</protein>
<name>A0ABP5TL26_9ACTN</name>
<dbReference type="EMBL" id="BAAASX010000035">
    <property type="protein sequence ID" value="GAA2352201.1"/>
    <property type="molecule type" value="Genomic_DNA"/>
</dbReference>
<proteinExistence type="predicted"/>
<evidence type="ECO:0000256" key="1">
    <source>
        <dbReference type="SAM" id="Coils"/>
    </source>
</evidence>
<keyword evidence="3" id="KW-1185">Reference proteome</keyword>
<sequence>MVRTGPDLAGFSRWVKRVLKQLKAEKGWGIVRVADEAEVSRSTLTLWRDGDWTKGVPTRPVVERFCNNLKLKKDEPYAYLRWELDSRERPGRGEEIFEPAPERDLDGLVRRIELRLGQSPPATERRDLERQLVRARRARDAKRLADELIAELEADLDEGRRQA</sequence>
<feature type="coiled-coil region" evidence="1">
    <location>
        <begin position="125"/>
        <end position="162"/>
    </location>
</feature>
<evidence type="ECO:0000313" key="2">
    <source>
        <dbReference type="EMBL" id="GAA2352201.1"/>
    </source>
</evidence>
<evidence type="ECO:0008006" key="4">
    <source>
        <dbReference type="Google" id="ProtNLM"/>
    </source>
</evidence>
<reference evidence="3" key="1">
    <citation type="journal article" date="2019" name="Int. J. Syst. Evol. Microbiol.">
        <title>The Global Catalogue of Microorganisms (GCM) 10K type strain sequencing project: providing services to taxonomists for standard genome sequencing and annotation.</title>
        <authorList>
            <consortium name="The Broad Institute Genomics Platform"/>
            <consortium name="The Broad Institute Genome Sequencing Center for Infectious Disease"/>
            <person name="Wu L."/>
            <person name="Ma J."/>
        </authorList>
    </citation>
    <scope>NUCLEOTIDE SEQUENCE [LARGE SCALE GENOMIC DNA]</scope>
    <source>
        <strain evidence="3">JCM 6238</strain>
    </source>
</reference>
<gene>
    <name evidence="2" type="ORF">GCM10010403_52230</name>
</gene>
<accession>A0ABP5TL26</accession>